<dbReference type="InterPro" id="IPR027417">
    <property type="entry name" value="P-loop_NTPase"/>
</dbReference>
<comment type="caution">
    <text evidence="6">The sequence shown here is derived from an EMBL/GenBank/DDBJ whole genome shotgun (WGS) entry which is preliminary data.</text>
</comment>
<dbReference type="Gene3D" id="3.40.50.300">
    <property type="entry name" value="P-loop containing nucleotide triphosphate hydrolases"/>
    <property type="match status" value="1"/>
</dbReference>
<proteinExistence type="predicted"/>
<evidence type="ECO:0000259" key="5">
    <source>
        <dbReference type="Pfam" id="PF13361"/>
    </source>
</evidence>
<dbReference type="STRING" id="1618332.UT15_C0017G0004"/>
<evidence type="ECO:0000313" key="6">
    <source>
        <dbReference type="EMBL" id="KKQ90264.1"/>
    </source>
</evidence>
<keyword evidence="3 6" id="KW-0347">Helicase</keyword>
<dbReference type="AlphaFoldDB" id="A0A0G0NWM7"/>
<keyword evidence="1" id="KW-0547">Nucleotide-binding</keyword>
<dbReference type="PANTHER" id="PTHR11070:SF2">
    <property type="entry name" value="ATP-DEPENDENT DNA HELICASE SRS2"/>
    <property type="match status" value="1"/>
</dbReference>
<dbReference type="Proteomes" id="UP000033862">
    <property type="component" value="Unassembled WGS sequence"/>
</dbReference>
<evidence type="ECO:0000256" key="1">
    <source>
        <dbReference type="ARBA" id="ARBA00022741"/>
    </source>
</evidence>
<name>A0A0G0NWM7_9BACT</name>
<dbReference type="Pfam" id="PF13361">
    <property type="entry name" value="UvrD_C"/>
    <property type="match status" value="1"/>
</dbReference>
<evidence type="ECO:0000256" key="3">
    <source>
        <dbReference type="ARBA" id="ARBA00022806"/>
    </source>
</evidence>
<dbReference type="SUPFAM" id="SSF52540">
    <property type="entry name" value="P-loop containing nucleoside triphosphate hydrolases"/>
    <property type="match status" value="1"/>
</dbReference>
<dbReference type="InterPro" id="IPR000212">
    <property type="entry name" value="DNA_helicase_UvrD/REP"/>
</dbReference>
<dbReference type="EMBL" id="LBVS01000017">
    <property type="protein sequence ID" value="KKQ90264.1"/>
    <property type="molecule type" value="Genomic_DNA"/>
</dbReference>
<dbReference type="CDD" id="cd18807">
    <property type="entry name" value="SF1_C_UvrD"/>
    <property type="match status" value="1"/>
</dbReference>
<keyword evidence="2" id="KW-0378">Hydrolase</keyword>
<organism evidence="6 7">
    <name type="scientific">Berkelbacteria bacterium GW2011_GWA1_39_10</name>
    <dbReference type="NCBI Taxonomy" id="1618332"/>
    <lineage>
        <taxon>Bacteria</taxon>
        <taxon>Candidatus Berkelbacteria</taxon>
    </lineage>
</organism>
<dbReference type="GO" id="GO:0033202">
    <property type="term" value="C:DNA helicase complex"/>
    <property type="evidence" value="ECO:0007669"/>
    <property type="project" value="TreeGrafter"/>
</dbReference>
<dbReference type="GO" id="GO:0005524">
    <property type="term" value="F:ATP binding"/>
    <property type="evidence" value="ECO:0007669"/>
    <property type="project" value="UniProtKB-KW"/>
</dbReference>
<dbReference type="Gene3D" id="1.10.486.10">
    <property type="entry name" value="PCRA, domain 4"/>
    <property type="match status" value="1"/>
</dbReference>
<dbReference type="GO" id="GO:0000725">
    <property type="term" value="P:recombinational repair"/>
    <property type="evidence" value="ECO:0007669"/>
    <property type="project" value="TreeGrafter"/>
</dbReference>
<feature type="domain" description="UvrD-like helicase C-terminal" evidence="5">
    <location>
        <begin position="6"/>
        <end position="103"/>
    </location>
</feature>
<dbReference type="InterPro" id="IPR014017">
    <property type="entry name" value="DNA_helicase_UvrD-like_C"/>
</dbReference>
<keyword evidence="4" id="KW-0067">ATP-binding</keyword>
<sequence length="132" mass="15131">MRWENVEELKSVAAKAENLEDFLEQVALVADIDNYDQNTEAVTLMTLHNAKGLEFPIVFMVGMEEGLFPHVNSMFEPANLEEERRLCYVGMTRAEKRLYLTYAVSRMLFGAVQSNAPSRFIAEIPEELVERL</sequence>
<dbReference type="GO" id="GO:0005829">
    <property type="term" value="C:cytosol"/>
    <property type="evidence" value="ECO:0007669"/>
    <property type="project" value="TreeGrafter"/>
</dbReference>
<dbReference type="PATRIC" id="fig|1618332.3.peg.387"/>
<dbReference type="GO" id="GO:0016787">
    <property type="term" value="F:hydrolase activity"/>
    <property type="evidence" value="ECO:0007669"/>
    <property type="project" value="UniProtKB-KW"/>
</dbReference>
<dbReference type="PANTHER" id="PTHR11070">
    <property type="entry name" value="UVRD / RECB / PCRA DNA HELICASE FAMILY MEMBER"/>
    <property type="match status" value="1"/>
</dbReference>
<dbReference type="GO" id="GO:0043138">
    <property type="term" value="F:3'-5' DNA helicase activity"/>
    <property type="evidence" value="ECO:0007669"/>
    <property type="project" value="TreeGrafter"/>
</dbReference>
<gene>
    <name evidence="6" type="ORF">UT15_C0017G0004</name>
</gene>
<protein>
    <submittedName>
        <fullName evidence="6">ATP-dependent DNA helicase PcrA</fullName>
    </submittedName>
</protein>
<evidence type="ECO:0000313" key="7">
    <source>
        <dbReference type="Proteomes" id="UP000033862"/>
    </source>
</evidence>
<dbReference type="GO" id="GO:0003677">
    <property type="term" value="F:DNA binding"/>
    <property type="evidence" value="ECO:0007669"/>
    <property type="project" value="InterPro"/>
</dbReference>
<evidence type="ECO:0000256" key="2">
    <source>
        <dbReference type="ARBA" id="ARBA00022801"/>
    </source>
</evidence>
<accession>A0A0G0NWM7</accession>
<evidence type="ECO:0000256" key="4">
    <source>
        <dbReference type="ARBA" id="ARBA00022840"/>
    </source>
</evidence>
<reference evidence="6 7" key="1">
    <citation type="journal article" date="2015" name="Nature">
        <title>rRNA introns, odd ribosomes, and small enigmatic genomes across a large radiation of phyla.</title>
        <authorList>
            <person name="Brown C.T."/>
            <person name="Hug L.A."/>
            <person name="Thomas B.C."/>
            <person name="Sharon I."/>
            <person name="Castelle C.J."/>
            <person name="Singh A."/>
            <person name="Wilkins M.J."/>
            <person name="Williams K.H."/>
            <person name="Banfield J.F."/>
        </authorList>
    </citation>
    <scope>NUCLEOTIDE SEQUENCE [LARGE SCALE GENOMIC DNA]</scope>
</reference>